<dbReference type="GO" id="GO:0004527">
    <property type="term" value="F:exonuclease activity"/>
    <property type="evidence" value="ECO:0007669"/>
    <property type="project" value="UniProtKB-KW"/>
</dbReference>
<evidence type="ECO:0000256" key="6">
    <source>
        <dbReference type="ARBA" id="ARBA00022839"/>
    </source>
</evidence>
<dbReference type="OrthoDB" id="4574at10239"/>
<dbReference type="InterPro" id="IPR011335">
    <property type="entry name" value="Restrct_endonuc-II-like"/>
</dbReference>
<evidence type="ECO:0000313" key="9">
    <source>
        <dbReference type="Proteomes" id="UP000152314"/>
    </source>
</evidence>
<dbReference type="Proteomes" id="UP000152314">
    <property type="component" value="Segment"/>
</dbReference>
<dbReference type="GO" id="GO:0004519">
    <property type="term" value="F:endonuclease activity"/>
    <property type="evidence" value="ECO:0007669"/>
    <property type="project" value="UniProtKB-KW"/>
</dbReference>
<protein>
    <submittedName>
        <fullName evidence="8">ORF37</fullName>
    </submittedName>
</protein>
<keyword evidence="4" id="KW-0255">Endonuclease</keyword>
<evidence type="ECO:0000256" key="7">
    <source>
        <dbReference type="ARBA" id="ARBA00023200"/>
    </source>
</evidence>
<keyword evidence="6" id="KW-0269">Exonuclease</keyword>
<evidence type="ECO:0000256" key="3">
    <source>
        <dbReference type="ARBA" id="ARBA00022722"/>
    </source>
</evidence>
<dbReference type="Pfam" id="PF01771">
    <property type="entry name" value="Viral_alk_exo"/>
    <property type="match status" value="1"/>
</dbReference>
<evidence type="ECO:0000256" key="4">
    <source>
        <dbReference type="ARBA" id="ARBA00022759"/>
    </source>
</evidence>
<dbReference type="GO" id="GO:0003677">
    <property type="term" value="F:DNA binding"/>
    <property type="evidence" value="ECO:0007669"/>
    <property type="project" value="InterPro"/>
</dbReference>
<organism evidence="8 9">
    <name type="scientific">Felid gammaherpesvirus 1</name>
    <dbReference type="NCBI Taxonomy" id="2560468"/>
    <lineage>
        <taxon>Viruses</taxon>
        <taxon>Duplodnaviria</taxon>
        <taxon>Heunggongvirae</taxon>
        <taxon>Peploviricota</taxon>
        <taxon>Herviviricetes</taxon>
        <taxon>Herpesvirales</taxon>
        <taxon>Orthoherpesviridae</taxon>
        <taxon>Gammaherpesvirinae</taxon>
        <taxon>Percavirus</taxon>
        <taxon>Percavirus felidgamma1</taxon>
    </lineage>
</organism>
<dbReference type="SUPFAM" id="SSF52980">
    <property type="entry name" value="Restriction endonuclease-like"/>
    <property type="match status" value="1"/>
</dbReference>
<dbReference type="HAMAP" id="MF_04009">
    <property type="entry name" value="HSV_AN"/>
    <property type="match status" value="1"/>
</dbReference>
<evidence type="ECO:0000256" key="2">
    <source>
        <dbReference type="ARBA" id="ARBA00022581"/>
    </source>
</evidence>
<keyword evidence="5" id="KW-0378">Hydrolase</keyword>
<name>A0A0M4LR24_9GAMA</name>
<keyword evidence="9" id="KW-1185">Reference proteome</keyword>
<evidence type="ECO:0000313" key="8">
    <source>
        <dbReference type="EMBL" id="ALE14749.1"/>
    </source>
</evidence>
<evidence type="ECO:0000256" key="5">
    <source>
        <dbReference type="ARBA" id="ARBA00022801"/>
    </source>
</evidence>
<evidence type="ECO:0000256" key="1">
    <source>
        <dbReference type="ARBA" id="ARBA00022562"/>
    </source>
</evidence>
<dbReference type="KEGG" id="vg:26100428"/>
<dbReference type="PRINTS" id="PR00924">
    <property type="entry name" value="ALKEXNUCLASE"/>
</dbReference>
<sequence length="481" mass="54805">MVHFFSTTPIFDELDGLSIDEIKEQLSQLTFSNFIKCKPIQDFLKSSSFKQPRLPNMRYVYLYYLFQKIGDYIGDSKVLNIFKNVTNTDVILNVSEVYKICDKMDHHTQTGICLAIESITRGQHNNVLWHVLRDGIISSSKFYQAVTFQSVSKKLFCPWPIENDYYVASPLAFGLRCENAMKTVMAQLICPKKKTTSFEFGFMQSPKDCIFGVSIDMCTNVTTDENDILVFNADSEIYEIKCRYKYLFSKMECDSTYLKYKDLYSNPCKGTFINFINSVSRPGVEYVPPGKLPSKTDFLITSDTAWAGQVKRKRNITQLHKAISMGLKANRFIESDVFILTDPSETNGKIDIKARLSIPLYVNPDHSYFYQVLLQYKVVTNYIQYRSPGGLGTLKNYLISGFFRKRNYCDPIDCVIGESGTLDPTVEIPVLVIVTQVIIPKTIVQDSLIKAANFWCSSAQAEFKQVPWVSSALFADGDITP</sequence>
<proteinExistence type="inferred from homology"/>
<keyword evidence="1" id="KW-1048">Host nucleus</keyword>
<dbReference type="InterPro" id="IPR001616">
    <property type="entry name" value="Herpes_alk_exo"/>
</dbReference>
<keyword evidence="7" id="KW-1035">Host cytoplasm</keyword>
<dbReference type="InterPro" id="IPR034720">
    <property type="entry name" value="Viral_alk_exo"/>
</dbReference>
<dbReference type="Gene3D" id="1.20.120.860">
    <property type="entry name" value="Herpesvirus alkaline exonuclease, N-terminal domain"/>
    <property type="match status" value="1"/>
</dbReference>
<accession>A0A0M4LR24</accession>
<keyword evidence="2" id="KW-0945">Host-virus interaction</keyword>
<reference evidence="8 9" key="1">
    <citation type="journal article" date="2015" name="Genome Announc.">
        <title>First Complete Genome Sequence of Felis catus Gammaherpesvirus 1.</title>
        <authorList>
            <person name="Troyer R.M."/>
            <person name="Lee J.S."/>
            <person name="Vuyisich M."/>
            <person name="Chain P."/>
            <person name="Lo C.C."/>
            <person name="Kronmiller B."/>
            <person name="Bracha S."/>
            <person name="Avery A.C."/>
            <person name="VandeWoude S."/>
        </authorList>
    </citation>
    <scope>NUCLEOTIDE SEQUENCE [LARGE SCALE GENOMIC DNA]</scope>
    <source>
        <strain evidence="8">31286</strain>
    </source>
</reference>
<dbReference type="EMBL" id="KT595939">
    <property type="protein sequence ID" value="ALE14749.1"/>
    <property type="molecule type" value="Genomic_DNA"/>
</dbReference>
<dbReference type="GeneID" id="26100428"/>
<dbReference type="RefSeq" id="YP_009173914.1">
    <property type="nucleotide sequence ID" value="NC_028099.1"/>
</dbReference>
<keyword evidence="3" id="KW-0540">Nuclease</keyword>